<comment type="caution">
    <text evidence="7">The sequence shown here is derived from an EMBL/GenBank/DDBJ whole genome shotgun (WGS) entry which is preliminary data.</text>
</comment>
<dbReference type="InterPro" id="IPR016032">
    <property type="entry name" value="Sig_transdc_resp-reg_C-effctor"/>
</dbReference>
<dbReference type="PRINTS" id="PR00364">
    <property type="entry name" value="DISEASERSIST"/>
</dbReference>
<dbReference type="EMBL" id="BNEA01000015">
    <property type="protein sequence ID" value="GHI56593.1"/>
    <property type="molecule type" value="Genomic_DNA"/>
</dbReference>
<feature type="compositionally biased region" description="Low complexity" evidence="5">
    <location>
        <begin position="250"/>
        <end position="264"/>
    </location>
</feature>
<evidence type="ECO:0000259" key="6">
    <source>
        <dbReference type="PROSITE" id="PS51755"/>
    </source>
</evidence>
<evidence type="ECO:0000256" key="1">
    <source>
        <dbReference type="ARBA" id="ARBA00005820"/>
    </source>
</evidence>
<accession>A0ABQ3RL45</accession>
<gene>
    <name evidence="7" type="ORF">Srubr_64390</name>
</gene>
<dbReference type="Pfam" id="PF25872">
    <property type="entry name" value="HTH_77"/>
    <property type="match status" value="1"/>
</dbReference>
<dbReference type="CDD" id="cd15831">
    <property type="entry name" value="BTAD"/>
    <property type="match status" value="1"/>
</dbReference>
<dbReference type="InterPro" id="IPR036388">
    <property type="entry name" value="WH-like_DNA-bd_sf"/>
</dbReference>
<organism evidence="7 8">
    <name type="scientific">Streptomyces rubradiris</name>
    <name type="common">Streptomyces achromogenes subsp. rubradiris</name>
    <dbReference type="NCBI Taxonomy" id="285531"/>
    <lineage>
        <taxon>Bacteria</taxon>
        <taxon>Bacillati</taxon>
        <taxon>Actinomycetota</taxon>
        <taxon>Actinomycetes</taxon>
        <taxon>Kitasatosporales</taxon>
        <taxon>Streptomycetaceae</taxon>
        <taxon>Streptomyces</taxon>
    </lineage>
</organism>
<dbReference type="Proteomes" id="UP000646738">
    <property type="component" value="Unassembled WGS sequence"/>
</dbReference>
<evidence type="ECO:0000256" key="2">
    <source>
        <dbReference type="ARBA" id="ARBA00023012"/>
    </source>
</evidence>
<dbReference type="Gene3D" id="1.25.40.10">
    <property type="entry name" value="Tetratricopeptide repeat domain"/>
    <property type="match status" value="2"/>
</dbReference>
<keyword evidence="8" id="KW-1185">Reference proteome</keyword>
<dbReference type="InterPro" id="IPR027417">
    <property type="entry name" value="P-loop_NTPase"/>
</dbReference>
<feature type="region of interest" description="Disordered" evidence="5">
    <location>
        <begin position="250"/>
        <end position="278"/>
    </location>
</feature>
<dbReference type="Gene3D" id="1.10.10.10">
    <property type="entry name" value="Winged helix-like DNA-binding domain superfamily/Winged helix DNA-binding domain"/>
    <property type="match status" value="1"/>
</dbReference>
<dbReference type="InterPro" id="IPR058852">
    <property type="entry name" value="HTH_77"/>
</dbReference>
<dbReference type="SUPFAM" id="SSF52540">
    <property type="entry name" value="P-loop containing nucleoside triphosphate hydrolases"/>
    <property type="match status" value="1"/>
</dbReference>
<dbReference type="SMART" id="SM01043">
    <property type="entry name" value="BTAD"/>
    <property type="match status" value="1"/>
</dbReference>
<dbReference type="InterPro" id="IPR005158">
    <property type="entry name" value="BTAD"/>
</dbReference>
<keyword evidence="2" id="KW-0902">Two-component regulatory system</keyword>
<dbReference type="InterPro" id="IPR011990">
    <property type="entry name" value="TPR-like_helical_dom_sf"/>
</dbReference>
<protein>
    <recommendedName>
        <fullName evidence="6">OmpR/PhoB-type domain-containing protein</fullName>
    </recommendedName>
</protein>
<evidence type="ECO:0000256" key="4">
    <source>
        <dbReference type="PROSITE-ProRule" id="PRU01091"/>
    </source>
</evidence>
<evidence type="ECO:0000256" key="5">
    <source>
        <dbReference type="SAM" id="MobiDB-lite"/>
    </source>
</evidence>
<dbReference type="PANTHER" id="PTHR47691:SF3">
    <property type="entry name" value="HTH-TYPE TRANSCRIPTIONAL REGULATOR RV0890C-RELATED"/>
    <property type="match status" value="1"/>
</dbReference>
<feature type="DNA-binding region" description="OmpR/PhoB-type" evidence="4">
    <location>
        <begin position="1"/>
        <end position="93"/>
    </location>
</feature>
<dbReference type="PANTHER" id="PTHR47691">
    <property type="entry name" value="REGULATOR-RELATED"/>
    <property type="match status" value="1"/>
</dbReference>
<dbReference type="PROSITE" id="PS51755">
    <property type="entry name" value="OMPR_PHOB"/>
    <property type="match status" value="1"/>
</dbReference>
<reference evidence="8" key="1">
    <citation type="submission" date="2023-07" db="EMBL/GenBank/DDBJ databases">
        <title>Whole genome shotgun sequence of Streptomyces achromogenes subsp. rubradiris NBRC 14000.</title>
        <authorList>
            <person name="Komaki H."/>
            <person name="Tamura T."/>
        </authorList>
    </citation>
    <scope>NUCLEOTIDE SEQUENCE [LARGE SCALE GENOMIC DNA]</scope>
    <source>
        <strain evidence="8">NBRC 14000</strain>
    </source>
</reference>
<dbReference type="Gene3D" id="3.40.50.300">
    <property type="entry name" value="P-loop containing nucleotide triphosphate hydrolases"/>
    <property type="match status" value="1"/>
</dbReference>
<dbReference type="Pfam" id="PF03704">
    <property type="entry name" value="BTAD"/>
    <property type="match status" value="1"/>
</dbReference>
<dbReference type="SUPFAM" id="SSF46894">
    <property type="entry name" value="C-terminal effector domain of the bipartite response regulators"/>
    <property type="match status" value="1"/>
</dbReference>
<sequence length="1101" mass="116712">MTRMRFGVLGPLTVWDDEGVAVRVPEAKVRALLADLLAHDGGPVSADRLIDDLWGDRPPGRPAGALQAKVSQLRRVLGRDRVQLQPAGYRLRLDDTDEVDAVRFRDLVDRARAVDAPGDRVALLTEALGLWRGPAYADFADQDFARAAARRLTDQRLSVLEEQAEARLAAGEHVLLAGELADLVARHPLRERLRALLIRALYAAGRQSEALAAYEDLRARLVAELGVEPSPELAALHQAVLRQDPALSVAPRTAEAAPGEAEAPAAPPTPAPSNLPASLTPLIGRRDALDRVTGLLGAARLVTLTGPGGVGKTRLAVAAADALLGAASAPELPDGAWFVEFAGVRGGAVADLAQVVAASLGISDHAPSAVPVSGTGTRSPAHHLAAVLRDRRTLLVLDNCEHVVDAAAELTTLLLRTAPGLRVLATSQEPLGLPGEEVFLVEPLPPDDAVRLFTQRAAAAAPGFSLAPDAGDDSERAAVTEICRRLDGIPLALELAATRVRALGVRELAARLGDRFQLLASGRRGAPERQQTLRAVIDWSWELLSAPERIVLRRLAAFSDGCDLRAAEAVCAGDGVASAEVPDLVTRLVDRSLVVVVAGPTGPRYRLLESVAAYATERLHEMEDLAAVRDRHLRHYLALAERAEPELRGPGQRSWLARLDAESGNLRSALDEAVRRAAAGDPDQAARLATALAWWWLLRGRLAQARRSLRAVLDTTTAADRRELTLLHAAFALLTGDRDPATALPDDTAVTHGTALADDTAGPGPKRRARSLWLCAYGLFSAGAVADSGELNDRALTLFTAADDQWGTAAALGLRATLALVRGDLAGLGRDGRRSAALFRELGDRWGELQTVSPLAALAEIKGEYEEAVNRQYEGLRIARELGLAAEVSARLSGLGRLALLAHDWDRARDLHEQARRSAAEQGYKYGEIHAEMGLALGARRSGDLDAAEAHLRHLREGYADVSSQAGDHLLLAELGFVAELRGDAGTAAAHHLRGLDVARAIDEPRALALSLEGLAGAAALRGTRAAAAGAALLLGAADAARRSVGAPLPPAERTDVDRVERAARAALGDAAFTRSFADGTRLTPEEALREAAPALEGVRR</sequence>
<comment type="similarity">
    <text evidence="1">Belongs to the AfsR/DnrI/RedD regulatory family.</text>
</comment>
<evidence type="ECO:0000313" key="8">
    <source>
        <dbReference type="Proteomes" id="UP000646738"/>
    </source>
</evidence>
<proteinExistence type="inferred from homology"/>
<dbReference type="SUPFAM" id="SSF48452">
    <property type="entry name" value="TPR-like"/>
    <property type="match status" value="2"/>
</dbReference>
<feature type="domain" description="OmpR/PhoB-type" evidence="6">
    <location>
        <begin position="1"/>
        <end position="93"/>
    </location>
</feature>
<keyword evidence="3 4" id="KW-0238">DNA-binding</keyword>
<dbReference type="SMART" id="SM00862">
    <property type="entry name" value="Trans_reg_C"/>
    <property type="match status" value="1"/>
</dbReference>
<evidence type="ECO:0000256" key="3">
    <source>
        <dbReference type="ARBA" id="ARBA00023125"/>
    </source>
</evidence>
<evidence type="ECO:0000313" key="7">
    <source>
        <dbReference type="EMBL" id="GHI56593.1"/>
    </source>
</evidence>
<name>A0ABQ3RL45_STRRR</name>
<dbReference type="InterPro" id="IPR001867">
    <property type="entry name" value="OmpR/PhoB-type_DNA-bd"/>
</dbReference>